<gene>
    <name evidence="6" type="ordered locus">MTR_1g047540</name>
</gene>
<keyword evidence="5" id="KW-0539">Nucleus</keyword>
<name>A0A072VHH3_MEDTR</name>
<dbReference type="EnsemblPlants" id="KEH41262">
    <property type="protein sequence ID" value="KEH41262"/>
    <property type="gene ID" value="MTR_1g047540"/>
</dbReference>
<dbReference type="Proteomes" id="UP000002051">
    <property type="component" value="Unassembled WGS sequence"/>
</dbReference>
<evidence type="ECO:0000313" key="6">
    <source>
        <dbReference type="EMBL" id="KEH41262.1"/>
    </source>
</evidence>
<keyword evidence="8" id="KW-1185">Reference proteome</keyword>
<comment type="subcellular location">
    <subcellularLocation>
        <location evidence="1">Nucleus</location>
    </subcellularLocation>
</comment>
<dbReference type="GO" id="GO:0005634">
    <property type="term" value="C:nucleus"/>
    <property type="evidence" value="ECO:0007669"/>
    <property type="project" value="UniProtKB-SubCell"/>
</dbReference>
<dbReference type="GO" id="GO:0003677">
    <property type="term" value="F:DNA binding"/>
    <property type="evidence" value="ECO:0007669"/>
    <property type="project" value="UniProtKB-KW"/>
</dbReference>
<evidence type="ECO:0000313" key="8">
    <source>
        <dbReference type="Proteomes" id="UP000002051"/>
    </source>
</evidence>
<accession>A0A072VHH3</accession>
<evidence type="ECO:0000256" key="1">
    <source>
        <dbReference type="ARBA" id="ARBA00004123"/>
    </source>
</evidence>
<dbReference type="Gene3D" id="2.40.330.10">
    <property type="entry name" value="DNA-binding pseudobarrel domain"/>
    <property type="match status" value="1"/>
</dbReference>
<proteinExistence type="predicted"/>
<evidence type="ECO:0000313" key="7">
    <source>
        <dbReference type="EnsemblPlants" id="KEH41262"/>
    </source>
</evidence>
<reference evidence="6 8" key="1">
    <citation type="journal article" date="2011" name="Nature">
        <title>The Medicago genome provides insight into the evolution of rhizobial symbioses.</title>
        <authorList>
            <person name="Young N.D."/>
            <person name="Debelle F."/>
            <person name="Oldroyd G.E."/>
            <person name="Geurts R."/>
            <person name="Cannon S.B."/>
            <person name="Udvardi M.K."/>
            <person name="Benedito V.A."/>
            <person name="Mayer K.F."/>
            <person name="Gouzy J."/>
            <person name="Schoof H."/>
            <person name="Van de Peer Y."/>
            <person name="Proost S."/>
            <person name="Cook D.R."/>
            <person name="Meyers B.C."/>
            <person name="Spannagl M."/>
            <person name="Cheung F."/>
            <person name="De Mita S."/>
            <person name="Krishnakumar V."/>
            <person name="Gundlach H."/>
            <person name="Zhou S."/>
            <person name="Mudge J."/>
            <person name="Bharti A.K."/>
            <person name="Murray J.D."/>
            <person name="Naoumkina M.A."/>
            <person name="Rosen B."/>
            <person name="Silverstein K.A."/>
            <person name="Tang H."/>
            <person name="Rombauts S."/>
            <person name="Zhao P.X."/>
            <person name="Zhou P."/>
            <person name="Barbe V."/>
            <person name="Bardou P."/>
            <person name="Bechner M."/>
            <person name="Bellec A."/>
            <person name="Berger A."/>
            <person name="Berges H."/>
            <person name="Bidwell S."/>
            <person name="Bisseling T."/>
            <person name="Choisne N."/>
            <person name="Couloux A."/>
            <person name="Denny R."/>
            <person name="Deshpande S."/>
            <person name="Dai X."/>
            <person name="Doyle J.J."/>
            <person name="Dudez A.M."/>
            <person name="Farmer A.D."/>
            <person name="Fouteau S."/>
            <person name="Franken C."/>
            <person name="Gibelin C."/>
            <person name="Gish J."/>
            <person name="Goldstein S."/>
            <person name="Gonzalez A.J."/>
            <person name="Green P.J."/>
            <person name="Hallab A."/>
            <person name="Hartog M."/>
            <person name="Hua A."/>
            <person name="Humphray S.J."/>
            <person name="Jeong D.H."/>
            <person name="Jing Y."/>
            <person name="Jocker A."/>
            <person name="Kenton S.M."/>
            <person name="Kim D.J."/>
            <person name="Klee K."/>
            <person name="Lai H."/>
            <person name="Lang C."/>
            <person name="Lin S."/>
            <person name="Macmil S.L."/>
            <person name="Magdelenat G."/>
            <person name="Matthews L."/>
            <person name="McCorrison J."/>
            <person name="Monaghan E.L."/>
            <person name="Mun J.H."/>
            <person name="Najar F.Z."/>
            <person name="Nicholson C."/>
            <person name="Noirot C."/>
            <person name="O'Bleness M."/>
            <person name="Paule C.R."/>
            <person name="Poulain J."/>
            <person name="Prion F."/>
            <person name="Qin B."/>
            <person name="Qu C."/>
            <person name="Retzel E.F."/>
            <person name="Riddle C."/>
            <person name="Sallet E."/>
            <person name="Samain S."/>
            <person name="Samson N."/>
            <person name="Sanders I."/>
            <person name="Saurat O."/>
            <person name="Scarpelli C."/>
            <person name="Schiex T."/>
            <person name="Segurens B."/>
            <person name="Severin A.J."/>
            <person name="Sherrier D.J."/>
            <person name="Shi R."/>
            <person name="Sims S."/>
            <person name="Singer S.R."/>
            <person name="Sinharoy S."/>
            <person name="Sterck L."/>
            <person name="Viollet A."/>
            <person name="Wang B.B."/>
            <person name="Wang K."/>
            <person name="Wang M."/>
            <person name="Wang X."/>
            <person name="Warfsmann J."/>
            <person name="Weissenbach J."/>
            <person name="White D.D."/>
            <person name="White J.D."/>
            <person name="Wiley G.B."/>
            <person name="Wincker P."/>
            <person name="Xing Y."/>
            <person name="Yang L."/>
            <person name="Yao Z."/>
            <person name="Ying F."/>
            <person name="Zhai J."/>
            <person name="Zhou L."/>
            <person name="Zuber A."/>
            <person name="Denarie J."/>
            <person name="Dixon R.A."/>
            <person name="May G.D."/>
            <person name="Schwartz D.C."/>
            <person name="Rogers J."/>
            <person name="Quetier F."/>
            <person name="Town C.D."/>
            <person name="Roe B.A."/>
        </authorList>
    </citation>
    <scope>NUCLEOTIDE SEQUENCE [LARGE SCALE GENOMIC DNA]</scope>
    <source>
        <strain evidence="6">A17</strain>
        <strain evidence="7 8">cv. Jemalong A17</strain>
    </source>
</reference>
<keyword evidence="3" id="KW-0238">DNA-binding</keyword>
<reference evidence="7" key="3">
    <citation type="submission" date="2015-04" db="UniProtKB">
        <authorList>
            <consortium name="EnsemblPlants"/>
        </authorList>
    </citation>
    <scope>IDENTIFICATION</scope>
    <source>
        <strain evidence="7">cv. Jemalong A17</strain>
    </source>
</reference>
<evidence type="ECO:0000256" key="4">
    <source>
        <dbReference type="ARBA" id="ARBA00023163"/>
    </source>
</evidence>
<evidence type="ECO:0000256" key="2">
    <source>
        <dbReference type="ARBA" id="ARBA00023015"/>
    </source>
</evidence>
<dbReference type="SUPFAM" id="SSF101936">
    <property type="entry name" value="DNA-binding pseudobarrel domain"/>
    <property type="match status" value="2"/>
</dbReference>
<evidence type="ECO:0000256" key="3">
    <source>
        <dbReference type="ARBA" id="ARBA00023125"/>
    </source>
</evidence>
<evidence type="ECO:0000256" key="5">
    <source>
        <dbReference type="ARBA" id="ARBA00023242"/>
    </source>
</evidence>
<organism evidence="6 8">
    <name type="scientific">Medicago truncatula</name>
    <name type="common">Barrel medic</name>
    <name type="synonym">Medicago tribuloides</name>
    <dbReference type="NCBI Taxonomy" id="3880"/>
    <lineage>
        <taxon>Eukaryota</taxon>
        <taxon>Viridiplantae</taxon>
        <taxon>Streptophyta</taxon>
        <taxon>Embryophyta</taxon>
        <taxon>Tracheophyta</taxon>
        <taxon>Spermatophyta</taxon>
        <taxon>Magnoliopsida</taxon>
        <taxon>eudicotyledons</taxon>
        <taxon>Gunneridae</taxon>
        <taxon>Pentapetalae</taxon>
        <taxon>rosids</taxon>
        <taxon>fabids</taxon>
        <taxon>Fabales</taxon>
        <taxon>Fabaceae</taxon>
        <taxon>Papilionoideae</taxon>
        <taxon>50 kb inversion clade</taxon>
        <taxon>NPAAA clade</taxon>
        <taxon>Hologalegina</taxon>
        <taxon>IRL clade</taxon>
        <taxon>Trifolieae</taxon>
        <taxon>Medicago</taxon>
    </lineage>
</organism>
<dbReference type="InterPro" id="IPR015300">
    <property type="entry name" value="DNA-bd_pseudobarrel_sf"/>
</dbReference>
<reference evidence="6 8" key="2">
    <citation type="journal article" date="2014" name="BMC Genomics">
        <title>An improved genome release (version Mt4.0) for the model legume Medicago truncatula.</title>
        <authorList>
            <person name="Tang H."/>
            <person name="Krishnakumar V."/>
            <person name="Bidwell S."/>
            <person name="Rosen B."/>
            <person name="Chan A."/>
            <person name="Zhou S."/>
            <person name="Gentzbittel L."/>
            <person name="Childs K.L."/>
            <person name="Yandell M."/>
            <person name="Gundlach H."/>
            <person name="Mayer K.F."/>
            <person name="Schwartz D.C."/>
            <person name="Town C.D."/>
        </authorList>
    </citation>
    <scope>GENOME REANNOTATION</scope>
    <source>
        <strain evidence="6">A17</strain>
        <strain evidence="7 8">cv. Jemalong A17</strain>
    </source>
</reference>
<sequence length="486" mass="55648">MPNRDVETLLSYHTLTEPLDPNHVDEFSKIVNDLRQKYRTYVVGFDVEHGVVLLPSMFCHDFGDQLDRLATLVDGNGNEFEVYVEKHKSGVYLTRGWHALRDFYKLTLGSWISMVWQKIRNPVFTPSMKFMIDRSWLPFQMMDAVPTPYAQDEMSFQFSYEKRLTSDEIKSGWLVLAFGGFCALTLDKITTSLKLVDDYGNKWMCTLVYGTIPYRHFKIGGGWKKVVDVRGITGGCHVMICAPADGMNETLYFRTIANYEWCKIVFCELAQIIFLSYQINFYQDPWLRSEYGNWLPAPQNQGVYDLFLSDLLIDGVKEWDVDKIAELFSSEGDKVVWQEESNGLYSVRSGNRIAARDIIMSSHYYVQGGWNAIWKVKAPHKRHVSCTNRCLWCDGDEGTNWHAFVACDVARESWFSYGLSVESADTGGCVVVLLWQLWTAKSDVVWNSSCHTLLGIGRLALSNLQQWKLAQEMNRSGRSTAPALPA</sequence>
<protein>
    <submittedName>
        <fullName evidence="6 7">Uncharacterized protein</fullName>
    </submittedName>
</protein>
<keyword evidence="4" id="KW-0804">Transcription</keyword>
<keyword evidence="2" id="KW-0805">Transcription regulation</keyword>
<dbReference type="PaxDb" id="3880-AES85635"/>
<dbReference type="EMBL" id="CM001217">
    <property type="protein sequence ID" value="KEH41262.1"/>
    <property type="molecule type" value="Genomic_DNA"/>
</dbReference>
<dbReference type="AlphaFoldDB" id="A0A072VHH3"/>
<dbReference type="HOGENOM" id="CLU_561868_0_0_1"/>